<dbReference type="AlphaFoldDB" id="A0AAV9CM27"/>
<keyword evidence="4" id="KW-1185">Reference proteome</keyword>
<evidence type="ECO:0000313" key="4">
    <source>
        <dbReference type="Proteomes" id="UP001180020"/>
    </source>
</evidence>
<dbReference type="PROSITE" id="PS50015">
    <property type="entry name" value="SAP_B"/>
    <property type="match status" value="1"/>
</dbReference>
<dbReference type="EMBL" id="JAUJYO010000018">
    <property type="protein sequence ID" value="KAK1289293.1"/>
    <property type="molecule type" value="Genomic_DNA"/>
</dbReference>
<evidence type="ECO:0000256" key="1">
    <source>
        <dbReference type="ARBA" id="ARBA00023157"/>
    </source>
</evidence>
<evidence type="ECO:0000313" key="3">
    <source>
        <dbReference type="EMBL" id="KAK1289293.1"/>
    </source>
</evidence>
<feature type="domain" description="Saposin B-type" evidence="2">
    <location>
        <begin position="50"/>
        <end position="178"/>
    </location>
</feature>
<dbReference type="PANTHER" id="PTHR36058:SF1">
    <property type="entry name" value="NUCLEOPHOSMIN"/>
    <property type="match status" value="1"/>
</dbReference>
<organism evidence="3 4">
    <name type="scientific">Acorus calamus</name>
    <name type="common">Sweet flag</name>
    <dbReference type="NCBI Taxonomy" id="4465"/>
    <lineage>
        <taxon>Eukaryota</taxon>
        <taxon>Viridiplantae</taxon>
        <taxon>Streptophyta</taxon>
        <taxon>Embryophyta</taxon>
        <taxon>Tracheophyta</taxon>
        <taxon>Spermatophyta</taxon>
        <taxon>Magnoliopsida</taxon>
        <taxon>Liliopsida</taxon>
        <taxon>Acoraceae</taxon>
        <taxon>Acorus</taxon>
    </lineage>
</organism>
<reference evidence="3" key="2">
    <citation type="submission" date="2023-06" db="EMBL/GenBank/DDBJ databases">
        <authorList>
            <person name="Ma L."/>
            <person name="Liu K.-W."/>
            <person name="Li Z."/>
            <person name="Hsiao Y.-Y."/>
            <person name="Qi Y."/>
            <person name="Fu T."/>
            <person name="Tang G."/>
            <person name="Zhang D."/>
            <person name="Sun W.-H."/>
            <person name="Liu D.-K."/>
            <person name="Li Y."/>
            <person name="Chen G.-Z."/>
            <person name="Liu X.-D."/>
            <person name="Liao X.-Y."/>
            <person name="Jiang Y.-T."/>
            <person name="Yu X."/>
            <person name="Hao Y."/>
            <person name="Huang J."/>
            <person name="Zhao X.-W."/>
            <person name="Ke S."/>
            <person name="Chen Y.-Y."/>
            <person name="Wu W.-L."/>
            <person name="Hsu J.-L."/>
            <person name="Lin Y.-F."/>
            <person name="Huang M.-D."/>
            <person name="Li C.-Y."/>
            <person name="Huang L."/>
            <person name="Wang Z.-W."/>
            <person name="Zhao X."/>
            <person name="Zhong W.-Y."/>
            <person name="Peng D.-H."/>
            <person name="Ahmad S."/>
            <person name="Lan S."/>
            <person name="Zhang J.-S."/>
            <person name="Tsai W.-C."/>
            <person name="Van De Peer Y."/>
            <person name="Liu Z.-J."/>
        </authorList>
    </citation>
    <scope>NUCLEOTIDE SEQUENCE</scope>
    <source>
        <strain evidence="3">CP</strain>
        <tissue evidence="3">Leaves</tissue>
    </source>
</reference>
<proteinExistence type="predicted"/>
<evidence type="ECO:0000259" key="2">
    <source>
        <dbReference type="PROSITE" id="PS50015"/>
    </source>
</evidence>
<comment type="caution">
    <text evidence="3">The sequence shown here is derived from an EMBL/GenBank/DDBJ whole genome shotgun (WGS) entry which is preliminary data.</text>
</comment>
<accession>A0AAV9CM27</accession>
<gene>
    <name evidence="3" type="ORF">QJS10_CPB18g00911</name>
</gene>
<sequence length="270" mass="30014">MFFGAGSVAVNAVRSLDCMPSELDFRAVDVLQKSVSSKNPPSLARKADLPFIRCQVCRKIAEELHGLVQKKQTQISPKMISELQIIDIAENVCNLKKEESDWILRIDIVEKGDTLELVDQGTEGQCNSECKTIERACQEVMEYSDTDVAEYIFKARPSINALANYLCGDLTKACSVKAPPIPKDRIPGEPFVAKSSKEAEMEKILRSMQGKVLRQKETAKAEWKGRILEGVKQSGAAIKKHVDRSLYRIQKWWGGKRTGGKASKAGKAEL</sequence>
<dbReference type="Proteomes" id="UP001180020">
    <property type="component" value="Unassembled WGS sequence"/>
</dbReference>
<dbReference type="PANTHER" id="PTHR36058">
    <property type="entry name" value="NUCLEOPHOSMIN"/>
    <property type="match status" value="1"/>
</dbReference>
<reference evidence="3" key="1">
    <citation type="journal article" date="2023" name="Nat. Commun.">
        <title>Diploid and tetraploid genomes of Acorus and the evolution of monocots.</title>
        <authorList>
            <person name="Ma L."/>
            <person name="Liu K.W."/>
            <person name="Li Z."/>
            <person name="Hsiao Y.Y."/>
            <person name="Qi Y."/>
            <person name="Fu T."/>
            <person name="Tang G.D."/>
            <person name="Zhang D."/>
            <person name="Sun W.H."/>
            <person name="Liu D.K."/>
            <person name="Li Y."/>
            <person name="Chen G.Z."/>
            <person name="Liu X.D."/>
            <person name="Liao X.Y."/>
            <person name="Jiang Y.T."/>
            <person name="Yu X."/>
            <person name="Hao Y."/>
            <person name="Huang J."/>
            <person name="Zhao X.W."/>
            <person name="Ke S."/>
            <person name="Chen Y.Y."/>
            <person name="Wu W.L."/>
            <person name="Hsu J.L."/>
            <person name="Lin Y.F."/>
            <person name="Huang M.D."/>
            <person name="Li C.Y."/>
            <person name="Huang L."/>
            <person name="Wang Z.W."/>
            <person name="Zhao X."/>
            <person name="Zhong W.Y."/>
            <person name="Peng D.H."/>
            <person name="Ahmad S."/>
            <person name="Lan S."/>
            <person name="Zhang J.S."/>
            <person name="Tsai W.C."/>
            <person name="Van de Peer Y."/>
            <person name="Liu Z.J."/>
        </authorList>
    </citation>
    <scope>NUCLEOTIDE SEQUENCE</scope>
    <source>
        <strain evidence="3">CP</strain>
    </source>
</reference>
<name>A0AAV9CM27_ACOCL</name>
<protein>
    <recommendedName>
        <fullName evidence="2">Saposin B-type domain-containing protein</fullName>
    </recommendedName>
</protein>
<keyword evidence="1" id="KW-1015">Disulfide bond</keyword>
<dbReference type="InterPro" id="IPR008139">
    <property type="entry name" value="SaposinB_dom"/>
</dbReference>